<gene>
    <name evidence="1" type="ORF">A6770_04545</name>
</gene>
<proteinExistence type="predicted"/>
<dbReference type="EMBL" id="LXQD01000328">
    <property type="protein sequence ID" value="RCJ21908.1"/>
    <property type="molecule type" value="Genomic_DNA"/>
</dbReference>
<reference evidence="1" key="1">
    <citation type="submission" date="2016-04" db="EMBL/GenBank/DDBJ databases">
        <authorList>
            <person name="Tabuchi Yagui T.R."/>
        </authorList>
    </citation>
    <scope>NUCLEOTIDE SEQUENCE [LARGE SCALE GENOMIC DNA]</scope>
    <source>
        <strain evidence="1">NIES-26</strain>
    </source>
</reference>
<evidence type="ECO:0000313" key="2">
    <source>
        <dbReference type="Proteomes" id="UP000252107"/>
    </source>
</evidence>
<keyword evidence="2" id="KW-1185">Reference proteome</keyword>
<comment type="caution">
    <text evidence="1">The sequence shown here is derived from an EMBL/GenBank/DDBJ whole genome shotgun (WGS) entry which is preliminary data.</text>
</comment>
<name>A0A367QCJ6_9NOSO</name>
<accession>A0A367QCJ6</accession>
<protein>
    <submittedName>
        <fullName evidence="1">Uncharacterized protein</fullName>
    </submittedName>
</protein>
<organism evidence="1 2">
    <name type="scientific">Nostoc minutum NIES-26</name>
    <dbReference type="NCBI Taxonomy" id="1844469"/>
    <lineage>
        <taxon>Bacteria</taxon>
        <taxon>Bacillati</taxon>
        <taxon>Cyanobacteriota</taxon>
        <taxon>Cyanophyceae</taxon>
        <taxon>Nostocales</taxon>
        <taxon>Nostocaceae</taxon>
        <taxon>Nostoc</taxon>
    </lineage>
</organism>
<dbReference type="AlphaFoldDB" id="A0A367QCJ6"/>
<evidence type="ECO:0000313" key="1">
    <source>
        <dbReference type="EMBL" id="RCJ21908.1"/>
    </source>
</evidence>
<sequence>MDMKLIKKSEKLLLNKIKIMEESEEQNFPADTFDNPEPIVEKELYVEKTEPNYIPIRDNPIVQSVGNSGWQVSDIWKDIRLDDF</sequence>
<dbReference type="Proteomes" id="UP000252107">
    <property type="component" value="Unassembled WGS sequence"/>
</dbReference>